<dbReference type="AlphaFoldDB" id="A0A5A7MLJ9"/>
<evidence type="ECO:0000259" key="2">
    <source>
        <dbReference type="Pfam" id="PF03448"/>
    </source>
</evidence>
<feature type="compositionally biased region" description="Low complexity" evidence="1">
    <location>
        <begin position="51"/>
        <end position="64"/>
    </location>
</feature>
<name>A0A5A7MLJ9_9PROT</name>
<feature type="region of interest" description="Disordered" evidence="1">
    <location>
        <begin position="51"/>
        <end position="102"/>
    </location>
</feature>
<protein>
    <recommendedName>
        <fullName evidence="2">Magnesium transporter MgtE intracellular domain-containing protein</fullName>
    </recommendedName>
</protein>
<dbReference type="EMBL" id="BKCL01000001">
    <property type="protein sequence ID" value="GEQ96746.1"/>
    <property type="molecule type" value="Genomic_DNA"/>
</dbReference>
<feature type="domain" description="Magnesium transporter MgtE intracellular" evidence="2">
    <location>
        <begin position="169"/>
        <end position="220"/>
    </location>
</feature>
<evidence type="ECO:0000313" key="4">
    <source>
        <dbReference type="Proteomes" id="UP000322084"/>
    </source>
</evidence>
<organism evidence="3 4">
    <name type="scientific">Iodidimonas gelatinilytica</name>
    <dbReference type="NCBI Taxonomy" id="1236966"/>
    <lineage>
        <taxon>Bacteria</taxon>
        <taxon>Pseudomonadati</taxon>
        <taxon>Pseudomonadota</taxon>
        <taxon>Alphaproteobacteria</taxon>
        <taxon>Iodidimonadales</taxon>
        <taxon>Iodidimonadaceae</taxon>
        <taxon>Iodidimonas</taxon>
    </lineage>
</organism>
<dbReference type="Gene3D" id="1.25.60.10">
    <property type="entry name" value="MgtE N-terminal domain-like"/>
    <property type="match status" value="1"/>
</dbReference>
<evidence type="ECO:0000313" key="3">
    <source>
        <dbReference type="EMBL" id="GEQ96746.1"/>
    </source>
</evidence>
<dbReference type="SUPFAM" id="SSF158791">
    <property type="entry name" value="MgtE N-terminal domain-like"/>
    <property type="match status" value="1"/>
</dbReference>
<sequence length="244" mass="26629">MKGQFLSTVSAFGKPRLLPVFILTASVVLAAKTGTLLGDVTRLVTEASAQENAAPATTAPAQNEGAQDSLPKAQSAQIGAAADTVGSSAERSSPPLGGVSRSEMDLLQDLRKRRQQLEEREQQAALREQLLASTERRIDQKISQLRSIEQEISALVTRHEEQENEQIDSIVKVYETMKPKDAASIFERLDMDIQQQVATRMSDRKMAALLAEMDTDAARILTTRLATTTRLPDAEDLIGQETTP</sequence>
<dbReference type="Proteomes" id="UP000322084">
    <property type="component" value="Unassembled WGS sequence"/>
</dbReference>
<dbReference type="InterPro" id="IPR038076">
    <property type="entry name" value="MgtE_N_sf"/>
</dbReference>
<dbReference type="Pfam" id="PF03448">
    <property type="entry name" value="MgtE_N"/>
    <property type="match status" value="1"/>
</dbReference>
<accession>A0A5A7MLJ9</accession>
<gene>
    <name evidence="3" type="ORF">JCM17844_03830</name>
</gene>
<evidence type="ECO:0000256" key="1">
    <source>
        <dbReference type="SAM" id="MobiDB-lite"/>
    </source>
</evidence>
<dbReference type="InterPro" id="IPR006668">
    <property type="entry name" value="Mg_transptr_MgtE_intracell_dom"/>
</dbReference>
<reference evidence="3 4" key="1">
    <citation type="submission" date="2019-09" db="EMBL/GenBank/DDBJ databases">
        <title>NBRP : Genome information of microbial organism related human and environment.</title>
        <authorList>
            <person name="Hattori M."/>
            <person name="Oshima K."/>
            <person name="Inaba H."/>
            <person name="Suda W."/>
            <person name="Sakamoto M."/>
            <person name="Iino T."/>
            <person name="Kitahara M."/>
            <person name="Oshida Y."/>
            <person name="Iida T."/>
            <person name="Kudo T."/>
            <person name="Itoh T."/>
            <person name="Ohkuma M."/>
        </authorList>
    </citation>
    <scope>NUCLEOTIDE SEQUENCE [LARGE SCALE GENOMIC DNA]</scope>
    <source>
        <strain evidence="3 4">Hi-2</strain>
    </source>
</reference>
<proteinExistence type="predicted"/>
<comment type="caution">
    <text evidence="3">The sequence shown here is derived from an EMBL/GenBank/DDBJ whole genome shotgun (WGS) entry which is preliminary data.</text>
</comment>
<dbReference type="RefSeq" id="WP_149999357.1">
    <property type="nucleotide sequence ID" value="NZ_BKCL01000001.1"/>
</dbReference>